<evidence type="ECO:0000313" key="2">
    <source>
        <dbReference type="Proteomes" id="UP000643672"/>
    </source>
</evidence>
<reference evidence="1 2" key="1">
    <citation type="submission" date="2020-05" db="EMBL/GenBank/DDBJ databases">
        <authorList>
            <person name="Petersen J."/>
            <person name="Sayavedra L."/>
        </authorList>
    </citation>
    <scope>NUCLEOTIDE SEQUENCE [LARGE SCALE GENOMIC DNA]</scope>
    <source>
        <strain evidence="1">B thermophilus SOXS</strain>
    </source>
</reference>
<protein>
    <submittedName>
        <fullName evidence="1">Uncharacterized protein</fullName>
    </submittedName>
</protein>
<dbReference type="AlphaFoldDB" id="A0A8H8XC14"/>
<organism evidence="1 2">
    <name type="scientific">Bathymodiolus thermophilus thioautotrophic gill symbiont</name>
    <dbReference type="NCBI Taxonomy" id="2360"/>
    <lineage>
        <taxon>Bacteria</taxon>
        <taxon>Pseudomonadati</taxon>
        <taxon>Pseudomonadota</taxon>
        <taxon>Gammaproteobacteria</taxon>
        <taxon>sulfur-oxidizing symbionts</taxon>
    </lineage>
</organism>
<dbReference type="Proteomes" id="UP000643672">
    <property type="component" value="Unassembled WGS sequence"/>
</dbReference>
<comment type="caution">
    <text evidence="1">The sequence shown here is derived from an EMBL/GenBank/DDBJ whole genome shotgun (WGS) entry which is preliminary data.</text>
</comment>
<evidence type="ECO:0000313" key="1">
    <source>
        <dbReference type="EMBL" id="CAB5502214.1"/>
    </source>
</evidence>
<sequence>MVISLKLIQRRNGYKPFPTVGLIPLGGVLLGLLEKLSSG</sequence>
<accession>A0A8H8XC14</accession>
<proteinExistence type="predicted"/>
<dbReference type="EMBL" id="CAESAQ020000076">
    <property type="protein sequence ID" value="CAB5502214.1"/>
    <property type="molecule type" value="Genomic_DNA"/>
</dbReference>
<name>A0A8H8XC14_9GAMM</name>
<gene>
    <name evidence="1" type="ORF">THERMOS_1549</name>
</gene>
<keyword evidence="2" id="KW-1185">Reference proteome</keyword>